<organism evidence="3 4">
    <name type="scientific">Kitasatospora paracochleata</name>
    <dbReference type="NCBI Taxonomy" id="58354"/>
    <lineage>
        <taxon>Bacteria</taxon>
        <taxon>Bacillati</taxon>
        <taxon>Actinomycetota</taxon>
        <taxon>Actinomycetes</taxon>
        <taxon>Kitasatosporales</taxon>
        <taxon>Streptomycetaceae</taxon>
        <taxon>Kitasatospora</taxon>
    </lineage>
</organism>
<dbReference type="RefSeq" id="WP_253800149.1">
    <property type="nucleotide sequence ID" value="NZ_BAAAUB010000009.1"/>
</dbReference>
<evidence type="ECO:0000313" key="4">
    <source>
        <dbReference type="Proteomes" id="UP001206483"/>
    </source>
</evidence>
<dbReference type="Proteomes" id="UP001206483">
    <property type="component" value="Unassembled WGS sequence"/>
</dbReference>
<dbReference type="PANTHER" id="PTHR33495">
    <property type="entry name" value="ANTI-SIGMA FACTOR ANTAGONIST TM_1081-RELATED-RELATED"/>
    <property type="match status" value="1"/>
</dbReference>
<gene>
    <name evidence="3" type="ORF">FHR36_004718</name>
</gene>
<comment type="caution">
    <text evidence="3">The sequence shown here is derived from an EMBL/GenBank/DDBJ whole genome shotgun (WGS) entry which is preliminary data.</text>
</comment>
<dbReference type="Gene3D" id="3.30.750.24">
    <property type="entry name" value="STAS domain"/>
    <property type="match status" value="1"/>
</dbReference>
<accession>A0ABT1J288</accession>
<dbReference type="InterPro" id="IPR058548">
    <property type="entry name" value="MlaB-like_STAS"/>
</dbReference>
<keyword evidence="4" id="KW-1185">Reference proteome</keyword>
<feature type="compositionally biased region" description="Basic and acidic residues" evidence="1">
    <location>
        <begin position="279"/>
        <end position="298"/>
    </location>
</feature>
<feature type="region of interest" description="Disordered" evidence="1">
    <location>
        <begin position="107"/>
        <end position="138"/>
    </location>
</feature>
<dbReference type="SUPFAM" id="SSF52091">
    <property type="entry name" value="SpoIIaa-like"/>
    <property type="match status" value="1"/>
</dbReference>
<feature type="compositionally biased region" description="Low complexity" evidence="1">
    <location>
        <begin position="107"/>
        <end position="117"/>
    </location>
</feature>
<dbReference type="CDD" id="cd07043">
    <property type="entry name" value="STAS_anti-anti-sigma_factors"/>
    <property type="match status" value="1"/>
</dbReference>
<feature type="compositionally biased region" description="Polar residues" evidence="1">
    <location>
        <begin position="306"/>
        <end position="318"/>
    </location>
</feature>
<dbReference type="PROSITE" id="PS50801">
    <property type="entry name" value="STAS"/>
    <property type="match status" value="1"/>
</dbReference>
<sequence>MNTGLSIGRRPAPPGARVLALTGHADLDTAPALARALRQALTSSPVPETLVVDCSQLSFCSSSGLNELLRARRAAAERGIAFCLGAPSRQVSRLLGATDTDTVFDITTSTPPITPSTWPHERRGTDPHGTGFRTRPGRGMRAKAAALAAEAERQIREGQWEVTPEDAALAGETADRLAQAVGPAAAQAALPTIERLELLRETLAHLTAGIARTHGQLAWFLAQGTASLTPVLQWRTLLADHRQSFGTRLPTPDELTDAEDTVRSLRTALTVLALPTPGSDERRRRQRRDDGDTTHDVTADAAHSAPGQNGSRTDTAAQETDPRR</sequence>
<evidence type="ECO:0000259" key="2">
    <source>
        <dbReference type="PROSITE" id="PS50801"/>
    </source>
</evidence>
<proteinExistence type="predicted"/>
<dbReference type="EMBL" id="JAMZDX010000004">
    <property type="protein sequence ID" value="MCP2311555.1"/>
    <property type="molecule type" value="Genomic_DNA"/>
</dbReference>
<protein>
    <submittedName>
        <fullName evidence="3">Anti-anti-sigma factor</fullName>
    </submittedName>
</protein>
<evidence type="ECO:0000256" key="1">
    <source>
        <dbReference type="SAM" id="MobiDB-lite"/>
    </source>
</evidence>
<feature type="region of interest" description="Disordered" evidence="1">
    <location>
        <begin position="273"/>
        <end position="324"/>
    </location>
</feature>
<dbReference type="Pfam" id="PF13466">
    <property type="entry name" value="STAS_2"/>
    <property type="match status" value="1"/>
</dbReference>
<feature type="domain" description="STAS" evidence="2">
    <location>
        <begin position="14"/>
        <end position="95"/>
    </location>
</feature>
<dbReference type="InterPro" id="IPR036513">
    <property type="entry name" value="STAS_dom_sf"/>
</dbReference>
<dbReference type="PANTHER" id="PTHR33495:SF2">
    <property type="entry name" value="ANTI-SIGMA FACTOR ANTAGONIST TM_1081-RELATED"/>
    <property type="match status" value="1"/>
</dbReference>
<dbReference type="InterPro" id="IPR002645">
    <property type="entry name" value="STAS_dom"/>
</dbReference>
<evidence type="ECO:0000313" key="3">
    <source>
        <dbReference type="EMBL" id="MCP2311555.1"/>
    </source>
</evidence>
<name>A0ABT1J288_9ACTN</name>
<reference evidence="3 4" key="1">
    <citation type="submission" date="2022-06" db="EMBL/GenBank/DDBJ databases">
        <title>Sequencing the genomes of 1000 actinobacteria strains.</title>
        <authorList>
            <person name="Klenk H.-P."/>
        </authorList>
    </citation>
    <scope>NUCLEOTIDE SEQUENCE [LARGE SCALE GENOMIC DNA]</scope>
    <source>
        <strain evidence="3 4">DSM 41656</strain>
    </source>
</reference>